<sequence>MTTYAIVIEQRGSCFRAYVPDLPGCTATGNSLAEAETAVREVMRSLPPAGAALAAQANQNLRSGGYAWVSPAR</sequence>
<dbReference type="Proteomes" id="UP000270261">
    <property type="component" value="Unassembled WGS sequence"/>
</dbReference>
<keyword evidence="2" id="KW-1185">Reference proteome</keyword>
<dbReference type="AlphaFoldDB" id="A0A426FM15"/>
<name>A0A426FM15_9BURK</name>
<gene>
    <name evidence="1" type="ORF">EHV23_08975</name>
</gene>
<comment type="caution">
    <text evidence="1">The sequence shown here is derived from an EMBL/GenBank/DDBJ whole genome shotgun (WGS) entry which is preliminary data.</text>
</comment>
<dbReference type="SUPFAM" id="SSF143100">
    <property type="entry name" value="TTHA1013/TTHA0281-like"/>
    <property type="match status" value="1"/>
</dbReference>
<reference evidence="1 2" key="1">
    <citation type="submission" date="2018-11" db="EMBL/GenBank/DDBJ databases">
        <title>Genome sequencing of Lautropia sp. KCOM 2505 (= ChDC F240).</title>
        <authorList>
            <person name="Kook J.-K."/>
            <person name="Park S.-N."/>
            <person name="Lim Y.K."/>
        </authorList>
    </citation>
    <scope>NUCLEOTIDE SEQUENCE [LARGE SCALE GENOMIC DNA]</scope>
    <source>
        <strain evidence="1 2">KCOM 2505</strain>
    </source>
</reference>
<dbReference type="EMBL" id="RRUE01000002">
    <property type="protein sequence ID" value="RRN43572.1"/>
    <property type="molecule type" value="Genomic_DNA"/>
</dbReference>
<dbReference type="Gene3D" id="3.30.160.250">
    <property type="match status" value="1"/>
</dbReference>
<dbReference type="InterPro" id="IPR035069">
    <property type="entry name" value="TTHA1013/TTHA0281-like"/>
</dbReference>
<evidence type="ECO:0000313" key="2">
    <source>
        <dbReference type="Proteomes" id="UP000270261"/>
    </source>
</evidence>
<accession>A0A426FM15</accession>
<proteinExistence type="predicted"/>
<evidence type="ECO:0000313" key="1">
    <source>
        <dbReference type="EMBL" id="RRN43572.1"/>
    </source>
</evidence>
<protein>
    <submittedName>
        <fullName evidence="1">Type II toxin-antitoxin system HicB family antitoxin</fullName>
    </submittedName>
</protein>
<dbReference type="OrthoDB" id="8944423at2"/>
<organism evidence="1 2">
    <name type="scientific">Lautropia dentalis</name>
    <dbReference type="NCBI Taxonomy" id="2490857"/>
    <lineage>
        <taxon>Bacteria</taxon>
        <taxon>Pseudomonadati</taxon>
        <taxon>Pseudomonadota</taxon>
        <taxon>Betaproteobacteria</taxon>
        <taxon>Burkholderiales</taxon>
        <taxon>Burkholderiaceae</taxon>
        <taxon>Lautropia</taxon>
    </lineage>
</organism>
<dbReference type="RefSeq" id="WP_125095778.1">
    <property type="nucleotide sequence ID" value="NZ_RRUE01000002.1"/>
</dbReference>